<comment type="caution">
    <text evidence="2">The sequence shown here is derived from an EMBL/GenBank/DDBJ whole genome shotgun (WGS) entry which is preliminary data.</text>
</comment>
<evidence type="ECO:0000256" key="1">
    <source>
        <dbReference type="SAM" id="MobiDB-lite"/>
    </source>
</evidence>
<dbReference type="Proteomes" id="UP000317650">
    <property type="component" value="Chromosome 9"/>
</dbReference>
<dbReference type="EMBL" id="PYDT01000010">
    <property type="protein sequence ID" value="THU47446.1"/>
    <property type="molecule type" value="Genomic_DNA"/>
</dbReference>
<name>A0A4V4H397_MUSBA</name>
<organism evidence="2 3">
    <name type="scientific">Musa balbisiana</name>
    <name type="common">Banana</name>
    <dbReference type="NCBI Taxonomy" id="52838"/>
    <lineage>
        <taxon>Eukaryota</taxon>
        <taxon>Viridiplantae</taxon>
        <taxon>Streptophyta</taxon>
        <taxon>Embryophyta</taxon>
        <taxon>Tracheophyta</taxon>
        <taxon>Spermatophyta</taxon>
        <taxon>Magnoliopsida</taxon>
        <taxon>Liliopsida</taxon>
        <taxon>Zingiberales</taxon>
        <taxon>Musaceae</taxon>
        <taxon>Musa</taxon>
    </lineage>
</organism>
<dbReference type="AlphaFoldDB" id="A0A4V4H397"/>
<gene>
    <name evidence="2" type="ORF">C4D60_Mb09t15610</name>
</gene>
<feature type="region of interest" description="Disordered" evidence="1">
    <location>
        <begin position="1"/>
        <end position="45"/>
    </location>
</feature>
<feature type="region of interest" description="Disordered" evidence="1">
    <location>
        <begin position="75"/>
        <end position="114"/>
    </location>
</feature>
<feature type="compositionally biased region" description="Basic and acidic residues" evidence="1">
    <location>
        <begin position="1"/>
        <end position="15"/>
    </location>
</feature>
<proteinExistence type="predicted"/>
<evidence type="ECO:0000313" key="3">
    <source>
        <dbReference type="Proteomes" id="UP000317650"/>
    </source>
</evidence>
<sequence length="114" mass="12440">MKSSADLRGRCDEAAVLRGPPPPVERDPDRVGGADVPPEPGADPQGAYIRGLLVKSRRLRFRCMVVVEEEERGLREHLEQGDDVEGEIAREVAPPQVESRASTVPLHFRSSSSG</sequence>
<protein>
    <submittedName>
        <fullName evidence="2">Uncharacterized protein</fullName>
    </submittedName>
</protein>
<keyword evidence="3" id="KW-1185">Reference proteome</keyword>
<accession>A0A4V4H397</accession>
<reference evidence="2 3" key="1">
    <citation type="journal article" date="2019" name="Nat. Plants">
        <title>Genome sequencing of Musa balbisiana reveals subgenome evolution and function divergence in polyploid bananas.</title>
        <authorList>
            <person name="Yao X."/>
        </authorList>
    </citation>
    <scope>NUCLEOTIDE SEQUENCE [LARGE SCALE GENOMIC DNA]</scope>
    <source>
        <strain evidence="3">cv. DH-PKW</strain>
        <tissue evidence="2">Leaves</tissue>
    </source>
</reference>
<evidence type="ECO:0000313" key="2">
    <source>
        <dbReference type="EMBL" id="THU47446.1"/>
    </source>
</evidence>